<accession>A0A382MKW0</accession>
<evidence type="ECO:0000256" key="5">
    <source>
        <dbReference type="ARBA" id="ARBA00022813"/>
    </source>
</evidence>
<feature type="non-terminal residue" evidence="7">
    <location>
        <position position="1"/>
    </location>
</feature>
<dbReference type="AlphaFoldDB" id="A0A382MKW0"/>
<dbReference type="Gene3D" id="3.60.70.12">
    <property type="entry name" value="L-amino peptidase D-ALA esterase/amidase"/>
    <property type="match status" value="1"/>
</dbReference>
<dbReference type="GO" id="GO:0005737">
    <property type="term" value="C:cytoplasm"/>
    <property type="evidence" value="ECO:0007669"/>
    <property type="project" value="UniProtKB-SubCell"/>
</dbReference>
<evidence type="ECO:0000256" key="4">
    <source>
        <dbReference type="ARBA" id="ARBA00022679"/>
    </source>
</evidence>
<comment type="subcellular location">
    <subcellularLocation>
        <location evidence="1">Cytoplasm</location>
    </subcellularLocation>
</comment>
<dbReference type="Gene3D" id="3.10.20.340">
    <property type="entry name" value="ArgJ beta chain, C-terminal domain"/>
    <property type="match status" value="1"/>
</dbReference>
<dbReference type="Pfam" id="PF01960">
    <property type="entry name" value="ArgJ"/>
    <property type="match status" value="1"/>
</dbReference>
<keyword evidence="5" id="KW-0068">Autocatalytic cleavage</keyword>
<protein>
    <submittedName>
        <fullName evidence="7">Uncharacterized protein</fullName>
    </submittedName>
</protein>
<reference evidence="7" key="1">
    <citation type="submission" date="2018-05" db="EMBL/GenBank/DDBJ databases">
        <authorList>
            <person name="Lanie J.A."/>
            <person name="Ng W.-L."/>
            <person name="Kazmierczak K.M."/>
            <person name="Andrzejewski T.M."/>
            <person name="Davidsen T.M."/>
            <person name="Wayne K.J."/>
            <person name="Tettelin H."/>
            <person name="Glass J.I."/>
            <person name="Rusch D."/>
            <person name="Podicherti R."/>
            <person name="Tsui H.-C.T."/>
            <person name="Winkler M.E."/>
        </authorList>
    </citation>
    <scope>NUCLEOTIDE SEQUENCE</scope>
</reference>
<dbReference type="GO" id="GO:0006592">
    <property type="term" value="P:ornithine biosynthetic process"/>
    <property type="evidence" value="ECO:0007669"/>
    <property type="project" value="TreeGrafter"/>
</dbReference>
<dbReference type="SUPFAM" id="SSF56266">
    <property type="entry name" value="DmpA/ArgJ-like"/>
    <property type="match status" value="1"/>
</dbReference>
<gene>
    <name evidence="7" type="ORF">METZ01_LOCUS302124</name>
</gene>
<dbReference type="EMBL" id="UINC01094214">
    <property type="protein sequence ID" value="SVC49270.1"/>
    <property type="molecule type" value="Genomic_DNA"/>
</dbReference>
<dbReference type="GO" id="GO:0004042">
    <property type="term" value="F:L-glutamate N-acetyltransferase activity"/>
    <property type="evidence" value="ECO:0007669"/>
    <property type="project" value="TreeGrafter"/>
</dbReference>
<name>A0A382MKW0_9ZZZZ</name>
<evidence type="ECO:0000256" key="2">
    <source>
        <dbReference type="ARBA" id="ARBA00006774"/>
    </source>
</evidence>
<dbReference type="InterPro" id="IPR042195">
    <property type="entry name" value="ArgJ_beta_C"/>
</dbReference>
<dbReference type="FunFam" id="3.10.20.340:FF:000003">
    <property type="entry name" value="Arginine biosynthesis bifunctional protein ArgJ"/>
    <property type="match status" value="1"/>
</dbReference>
<proteinExistence type="inferred from homology"/>
<evidence type="ECO:0000313" key="7">
    <source>
        <dbReference type="EMBL" id="SVC49270.1"/>
    </source>
</evidence>
<keyword evidence="4" id="KW-0808">Transferase</keyword>
<keyword evidence="6" id="KW-0012">Acyltransferase</keyword>
<evidence type="ECO:0000256" key="6">
    <source>
        <dbReference type="ARBA" id="ARBA00023315"/>
    </source>
</evidence>
<evidence type="ECO:0000256" key="3">
    <source>
        <dbReference type="ARBA" id="ARBA00022490"/>
    </source>
</evidence>
<dbReference type="PANTHER" id="PTHR23100:SF0">
    <property type="entry name" value="ARGININE BIOSYNTHESIS BIFUNCTIONAL PROTEIN ARGJ, MITOCHONDRIAL"/>
    <property type="match status" value="1"/>
</dbReference>
<dbReference type="HAMAP" id="MF_01106">
    <property type="entry name" value="ArgJ"/>
    <property type="match status" value="1"/>
</dbReference>
<comment type="similarity">
    <text evidence="2">Belongs to the ArgJ family.</text>
</comment>
<sequence length="247" mass="27092">EECEIGNKKIKISAIAKGSGMIAPKLNYDQATMLAFIFTDANIPSVVLNGLLSRNINTTFNAITVDGDTSTNDAVMIFATGKAKNSKIYNILDPKLKGFEKALHNVMLNLSKQIVADGEGAKKFVTINVIKARSMQGAKKIAFSVANSPLVKTAVAGADPNYGRIIMAIGQSNENIAPNNLTIRFGKFTVVENGKQIDNYNEEIVKNYMRSIAIEINIELNMGKSNFTVYTCDFTKDYIDINTDYRN</sequence>
<dbReference type="InterPro" id="IPR016117">
    <property type="entry name" value="ArgJ-like_dom_sf"/>
</dbReference>
<dbReference type="InterPro" id="IPR002813">
    <property type="entry name" value="Arg_biosynth_ArgJ"/>
</dbReference>
<evidence type="ECO:0000256" key="1">
    <source>
        <dbReference type="ARBA" id="ARBA00004496"/>
    </source>
</evidence>
<dbReference type="GO" id="GO:0004358">
    <property type="term" value="F:L-glutamate N-acetyltransferase activity, acting on acetyl-L-ornithine as donor"/>
    <property type="evidence" value="ECO:0007669"/>
    <property type="project" value="InterPro"/>
</dbReference>
<dbReference type="PANTHER" id="PTHR23100">
    <property type="entry name" value="ARGININE BIOSYNTHESIS BIFUNCTIONAL PROTEIN ARGJ"/>
    <property type="match status" value="1"/>
</dbReference>
<organism evidence="7">
    <name type="scientific">marine metagenome</name>
    <dbReference type="NCBI Taxonomy" id="408172"/>
    <lineage>
        <taxon>unclassified sequences</taxon>
        <taxon>metagenomes</taxon>
        <taxon>ecological metagenomes</taxon>
    </lineage>
</organism>
<keyword evidence="3" id="KW-0963">Cytoplasm</keyword>
<dbReference type="GO" id="GO:0006526">
    <property type="term" value="P:L-arginine biosynthetic process"/>
    <property type="evidence" value="ECO:0007669"/>
    <property type="project" value="InterPro"/>
</dbReference>